<evidence type="ECO:0000313" key="2">
    <source>
        <dbReference type="EMBL" id="SDT55631.1"/>
    </source>
</evidence>
<dbReference type="SUPFAM" id="SSF47336">
    <property type="entry name" value="ACP-like"/>
    <property type="match status" value="1"/>
</dbReference>
<feature type="domain" description="Carrier" evidence="1">
    <location>
        <begin position="2"/>
        <end position="85"/>
    </location>
</feature>
<proteinExistence type="predicted"/>
<reference evidence="2 3" key="1">
    <citation type="submission" date="2016-10" db="EMBL/GenBank/DDBJ databases">
        <authorList>
            <person name="de Groot N.N."/>
        </authorList>
    </citation>
    <scope>NUCLEOTIDE SEQUENCE [LARGE SCALE GENOMIC DNA]</scope>
    <source>
        <strain evidence="2 3">DSM 43941</strain>
    </source>
</reference>
<dbReference type="STRING" id="113562.SAMN04489716_4493"/>
<protein>
    <submittedName>
        <fullName evidence="2">Acyl carrier protein</fullName>
    </submittedName>
</protein>
<dbReference type="InterPro" id="IPR009081">
    <property type="entry name" value="PP-bd_ACP"/>
</dbReference>
<organism evidence="2 3">
    <name type="scientific">Actinoplanes derwentensis</name>
    <dbReference type="NCBI Taxonomy" id="113562"/>
    <lineage>
        <taxon>Bacteria</taxon>
        <taxon>Bacillati</taxon>
        <taxon>Actinomycetota</taxon>
        <taxon>Actinomycetes</taxon>
        <taxon>Micromonosporales</taxon>
        <taxon>Micromonosporaceae</taxon>
        <taxon>Actinoplanes</taxon>
    </lineage>
</organism>
<evidence type="ECO:0000313" key="3">
    <source>
        <dbReference type="Proteomes" id="UP000198688"/>
    </source>
</evidence>
<sequence>MALTGTTIDDVKAVLVSVLAIEDRAATIGADTQLLGNLPELDSMAVLELIAALEERFGVSIDDDEVTAEVFDTLGTLAALIDEKIV</sequence>
<dbReference type="InterPro" id="IPR036736">
    <property type="entry name" value="ACP-like_sf"/>
</dbReference>
<evidence type="ECO:0000259" key="1">
    <source>
        <dbReference type="PROSITE" id="PS50075"/>
    </source>
</evidence>
<dbReference type="AlphaFoldDB" id="A0A1H2BBM7"/>
<name>A0A1H2BBM7_9ACTN</name>
<dbReference type="Pfam" id="PF00550">
    <property type="entry name" value="PP-binding"/>
    <property type="match status" value="1"/>
</dbReference>
<keyword evidence="3" id="KW-1185">Reference proteome</keyword>
<gene>
    <name evidence="2" type="ORF">SAMN04489716_4493</name>
</gene>
<dbReference type="OrthoDB" id="2626117at2"/>
<dbReference type="EMBL" id="LT629758">
    <property type="protein sequence ID" value="SDT55631.1"/>
    <property type="molecule type" value="Genomic_DNA"/>
</dbReference>
<dbReference type="Proteomes" id="UP000198688">
    <property type="component" value="Chromosome I"/>
</dbReference>
<accession>A0A1H2BBM7</accession>
<dbReference type="PROSITE" id="PS50075">
    <property type="entry name" value="CARRIER"/>
    <property type="match status" value="1"/>
</dbReference>
<dbReference type="Gene3D" id="1.10.1200.10">
    <property type="entry name" value="ACP-like"/>
    <property type="match status" value="1"/>
</dbReference>